<comment type="caution">
    <text evidence="4">The sequence shown here is derived from an EMBL/GenBank/DDBJ whole genome shotgun (WGS) entry which is preliminary data.</text>
</comment>
<keyword evidence="3" id="KW-0732">Signal</keyword>
<dbReference type="RefSeq" id="WP_164453368.1">
    <property type="nucleotide sequence ID" value="NZ_JAAIJQ010000037.1"/>
</dbReference>
<evidence type="ECO:0000313" key="5">
    <source>
        <dbReference type="Proteomes" id="UP000483379"/>
    </source>
</evidence>
<protein>
    <submittedName>
        <fullName evidence="4">Uncharacterized protein</fullName>
    </submittedName>
</protein>
<reference evidence="4 5" key="1">
    <citation type="submission" date="2020-02" db="EMBL/GenBank/DDBJ databases">
        <title>Genome sequences of Thiorhodococcus mannitoliphagus and Thiorhodococcus minor, purple sulfur photosynthetic bacteria in the gammaproteobacterial family, Chromatiaceae.</title>
        <authorList>
            <person name="Aviles F.A."/>
            <person name="Meyer T.E."/>
            <person name="Kyndt J.A."/>
        </authorList>
    </citation>
    <scope>NUCLEOTIDE SEQUENCE [LARGE SCALE GENOMIC DNA]</scope>
    <source>
        <strain evidence="4 5">DSM 11518</strain>
    </source>
</reference>
<evidence type="ECO:0000256" key="1">
    <source>
        <dbReference type="SAM" id="Coils"/>
    </source>
</evidence>
<evidence type="ECO:0000313" key="4">
    <source>
        <dbReference type="EMBL" id="NEV62906.1"/>
    </source>
</evidence>
<evidence type="ECO:0000256" key="3">
    <source>
        <dbReference type="SAM" id="SignalP"/>
    </source>
</evidence>
<feature type="compositionally biased region" description="Low complexity" evidence="2">
    <location>
        <begin position="197"/>
        <end position="207"/>
    </location>
</feature>
<dbReference type="Proteomes" id="UP000483379">
    <property type="component" value="Unassembled WGS sequence"/>
</dbReference>
<dbReference type="AlphaFoldDB" id="A0A6M0JZI0"/>
<organism evidence="4 5">
    <name type="scientific">Thiorhodococcus minor</name>
    <dbReference type="NCBI Taxonomy" id="57489"/>
    <lineage>
        <taxon>Bacteria</taxon>
        <taxon>Pseudomonadati</taxon>
        <taxon>Pseudomonadota</taxon>
        <taxon>Gammaproteobacteria</taxon>
        <taxon>Chromatiales</taxon>
        <taxon>Chromatiaceae</taxon>
        <taxon>Thiorhodococcus</taxon>
    </lineage>
</organism>
<feature type="signal peptide" evidence="3">
    <location>
        <begin position="1"/>
        <end position="22"/>
    </location>
</feature>
<feature type="region of interest" description="Disordered" evidence="2">
    <location>
        <begin position="167"/>
        <end position="214"/>
    </location>
</feature>
<name>A0A6M0JZI0_9GAMM</name>
<feature type="coiled-coil region" evidence="1">
    <location>
        <begin position="50"/>
        <end position="77"/>
    </location>
</feature>
<evidence type="ECO:0000256" key="2">
    <source>
        <dbReference type="SAM" id="MobiDB-lite"/>
    </source>
</evidence>
<sequence>MSKMIKAASAIALAAATSSVFAWYAAPYQPPVMTQEQQQAMVEQQQAFMEQQTKAMQEAFEAQKKAAEERMAKLQDMQGQYPTAPGFEPFAFPAAPAFPEMPQVPALGEYPAMPEMPAFPEIGRFPAAPAMPELAAPALPSSIQDRMKEMDAYRAESQKRMEARRAALKAMSEQRRAMRANRPFPYPTYGTAPGMMPAPQQQAAAPQDTQTSTE</sequence>
<accession>A0A6M0JZI0</accession>
<feature type="chain" id="PRO_5026682007" evidence="3">
    <location>
        <begin position="23"/>
        <end position="214"/>
    </location>
</feature>
<dbReference type="EMBL" id="JAAIJQ010000037">
    <property type="protein sequence ID" value="NEV62906.1"/>
    <property type="molecule type" value="Genomic_DNA"/>
</dbReference>
<proteinExistence type="predicted"/>
<keyword evidence="1" id="KW-0175">Coiled coil</keyword>
<keyword evidence="5" id="KW-1185">Reference proteome</keyword>
<gene>
    <name evidence="4" type="ORF">G3446_13555</name>
</gene>